<keyword evidence="10" id="KW-1185">Reference proteome</keyword>
<protein>
    <submittedName>
        <fullName evidence="9">Adenylate/guanylate cyclase domain-containing protein</fullName>
    </submittedName>
</protein>
<dbReference type="GO" id="GO:0004016">
    <property type="term" value="F:adenylate cyclase activity"/>
    <property type="evidence" value="ECO:0007669"/>
    <property type="project" value="UniProtKB-ARBA"/>
</dbReference>
<evidence type="ECO:0000256" key="2">
    <source>
        <dbReference type="ARBA" id="ARBA00005381"/>
    </source>
</evidence>
<dbReference type="PROSITE" id="PS50125">
    <property type="entry name" value="GUANYLATE_CYCLASE_2"/>
    <property type="match status" value="1"/>
</dbReference>
<gene>
    <name evidence="9" type="primary">gidA</name>
    <name evidence="9" type="ORF">MoryE10_28580</name>
</gene>
<feature type="transmembrane region" description="Helical" evidence="7">
    <location>
        <begin position="420"/>
        <end position="445"/>
    </location>
</feature>
<dbReference type="GO" id="GO:0035556">
    <property type="term" value="P:intracellular signal transduction"/>
    <property type="evidence" value="ECO:0007669"/>
    <property type="project" value="InterPro"/>
</dbReference>
<evidence type="ECO:0000256" key="3">
    <source>
        <dbReference type="ARBA" id="ARBA00022475"/>
    </source>
</evidence>
<dbReference type="SMART" id="SM00044">
    <property type="entry name" value="CYCc"/>
    <property type="match status" value="1"/>
</dbReference>
<dbReference type="Pfam" id="PF00211">
    <property type="entry name" value="Guanylate_cyc"/>
    <property type="match status" value="1"/>
</dbReference>
<keyword evidence="5 7" id="KW-1133">Transmembrane helix</keyword>
<feature type="transmembrane region" description="Helical" evidence="7">
    <location>
        <begin position="367"/>
        <end position="388"/>
    </location>
</feature>
<sequence length="741" mass="82013">MKVKLPRNLSLYISSAILTVLFSLHGAGAFNLPLLHNLEHNLYDLRLRLTAPNRQDQRIVIVDIDEKSLAQEGRWPWPRAKLALLVNMLFDYYKIQLIGFDVVFAERDESSGLPVLEKLEATLRTDQALHEAVNALKPSLEYDRLFAASLRNRAAILGFVTRPDDAANAGALPAPTLQAPNPLPAALANLTEVKRYTGNLPEFQQAAQGGGFFVNPLLDEDGIFRRLPMLVRQGDKIYPSLSLAMFQALLGQAPIHLDISEDYGEAGQGKLEALQIEGFRIPVDEQSGALIPYLGKQGSFPYVSAVDVLNAATAPELLRGKVVLLGTTAAGLLDMRSTPLQNVYPGVEVHANLLIGMLDQTIKEQPAYVKGLEFLQILAVGLILTLWIPHLSAGLGSIATLGTLALLMGVNLLAWHKGGIAIDVGAPIVLLFLLYANQMFFGYFIESRNKRRLAGQFGQYVPMELVEEMSQQNSDFGVGGENREMTVLFSDVRGFTTISEGLAPNELSQLMNQFLTPLTQVIHNHKGTIDKYMGDAIMAFWGAPLRDERHGLHAVQAALDMIRALGEVQEDFKARGWPPIKIGVGLNSGVMSVGNMGSEFRMAYTVLGDAVNLGSRLEGLTKQYGVDIIVSETTKAAAPEYAYRELDRVRVKGKHEPVVIYEPLMLRDELPETAQRELARHQNALAAYRGQNWTLAEKLFGDLRQAYPERLLYQIYQERAVHFLQHPPDADWDGVFTFQTK</sequence>
<evidence type="ECO:0000256" key="1">
    <source>
        <dbReference type="ARBA" id="ARBA00004196"/>
    </source>
</evidence>
<keyword evidence="3" id="KW-1003">Cell membrane</keyword>
<dbReference type="KEGG" id="moz:MoryE10_28580"/>
<evidence type="ECO:0000256" key="5">
    <source>
        <dbReference type="ARBA" id="ARBA00022989"/>
    </source>
</evidence>
<comment type="similarity">
    <text evidence="2">Belongs to the adenylyl cyclase class-3 family.</text>
</comment>
<dbReference type="EMBL" id="AP019782">
    <property type="protein sequence ID" value="BBL72252.1"/>
    <property type="molecule type" value="Genomic_DNA"/>
</dbReference>
<organism evidence="9 10">
    <name type="scientific">Methylogaea oryzae</name>
    <dbReference type="NCBI Taxonomy" id="1295382"/>
    <lineage>
        <taxon>Bacteria</taxon>
        <taxon>Pseudomonadati</taxon>
        <taxon>Pseudomonadota</taxon>
        <taxon>Gammaproteobacteria</taxon>
        <taxon>Methylococcales</taxon>
        <taxon>Methylococcaceae</taxon>
        <taxon>Methylogaea</taxon>
    </lineage>
</organism>
<dbReference type="GO" id="GO:0006171">
    <property type="term" value="P:cAMP biosynthetic process"/>
    <property type="evidence" value="ECO:0007669"/>
    <property type="project" value="TreeGrafter"/>
</dbReference>
<dbReference type="PANTHER" id="PTHR43081:SF1">
    <property type="entry name" value="ADENYLATE CYCLASE, TERMINAL-DIFFERENTIATION SPECIFIC"/>
    <property type="match status" value="1"/>
</dbReference>
<keyword evidence="4 7" id="KW-0812">Transmembrane</keyword>
<evidence type="ECO:0000313" key="9">
    <source>
        <dbReference type="EMBL" id="BBL72252.1"/>
    </source>
</evidence>
<evidence type="ECO:0000259" key="8">
    <source>
        <dbReference type="PROSITE" id="PS50125"/>
    </source>
</evidence>
<dbReference type="PANTHER" id="PTHR43081">
    <property type="entry name" value="ADENYLATE CYCLASE, TERMINAL-DIFFERENTIATION SPECIFIC-RELATED"/>
    <property type="match status" value="1"/>
</dbReference>
<name>A0A8D4VTD7_9GAMM</name>
<feature type="transmembrane region" description="Helical" evidence="7">
    <location>
        <begin position="395"/>
        <end position="414"/>
    </location>
</feature>
<dbReference type="Pfam" id="PF05226">
    <property type="entry name" value="CHASE2"/>
    <property type="match status" value="1"/>
</dbReference>
<proteinExistence type="inferred from homology"/>
<keyword evidence="6 7" id="KW-0472">Membrane</keyword>
<dbReference type="InterPro" id="IPR001054">
    <property type="entry name" value="A/G_cyclase"/>
</dbReference>
<dbReference type="GO" id="GO:0030313">
    <property type="term" value="C:cell envelope"/>
    <property type="evidence" value="ECO:0007669"/>
    <property type="project" value="UniProtKB-SubCell"/>
</dbReference>
<accession>A0A8D4VTD7</accession>
<dbReference type="FunFam" id="3.30.70.1230:FF:000016">
    <property type="entry name" value="Adenylate/guanylate cyclase domain-containing protein"/>
    <property type="match status" value="1"/>
</dbReference>
<evidence type="ECO:0000313" key="10">
    <source>
        <dbReference type="Proteomes" id="UP000824988"/>
    </source>
</evidence>
<dbReference type="RefSeq" id="WP_221047447.1">
    <property type="nucleotide sequence ID" value="NZ_AP019782.1"/>
</dbReference>
<dbReference type="InterPro" id="IPR050697">
    <property type="entry name" value="Adenylyl/Guanylyl_Cyclase_3/4"/>
</dbReference>
<evidence type="ECO:0000256" key="6">
    <source>
        <dbReference type="ARBA" id="ARBA00023136"/>
    </source>
</evidence>
<dbReference type="AlphaFoldDB" id="A0A8D4VTD7"/>
<feature type="domain" description="Guanylate cyclase" evidence="8">
    <location>
        <begin position="486"/>
        <end position="618"/>
    </location>
</feature>
<dbReference type="CDD" id="cd07302">
    <property type="entry name" value="CHD"/>
    <property type="match status" value="1"/>
</dbReference>
<evidence type="ECO:0000256" key="4">
    <source>
        <dbReference type="ARBA" id="ARBA00022692"/>
    </source>
</evidence>
<evidence type="ECO:0000256" key="7">
    <source>
        <dbReference type="SAM" id="Phobius"/>
    </source>
</evidence>
<reference evidence="9" key="1">
    <citation type="submission" date="2019-06" db="EMBL/GenBank/DDBJ databases">
        <title>Complete genome sequence of Methylogaea oryzae strain JCM16910.</title>
        <authorList>
            <person name="Asakawa S."/>
        </authorList>
    </citation>
    <scope>NUCLEOTIDE SEQUENCE</scope>
    <source>
        <strain evidence="9">E10</strain>
    </source>
</reference>
<dbReference type="InterPro" id="IPR007890">
    <property type="entry name" value="CHASE2"/>
</dbReference>
<dbReference type="Proteomes" id="UP000824988">
    <property type="component" value="Chromosome"/>
</dbReference>
<comment type="subcellular location">
    <subcellularLocation>
        <location evidence="1">Cell envelope</location>
    </subcellularLocation>
</comment>
<dbReference type="SMART" id="SM01080">
    <property type="entry name" value="CHASE2"/>
    <property type="match status" value="1"/>
</dbReference>